<dbReference type="AlphaFoldDB" id="A0A5P2DTD4"/>
<dbReference type="Pfam" id="PF21725">
    <property type="entry name" value="T7SS_signal"/>
    <property type="match status" value="1"/>
</dbReference>
<dbReference type="Proteomes" id="UP000324101">
    <property type="component" value="Chromosome"/>
</dbReference>
<dbReference type="RefSeq" id="WP_150260204.1">
    <property type="nucleotide sequence ID" value="NZ_CP029189.1"/>
</dbReference>
<name>A0A5P2DTD4_STRVZ</name>
<reference evidence="3 4" key="1">
    <citation type="submission" date="2018-05" db="EMBL/GenBank/DDBJ databases">
        <title>Streptomyces venezuelae.</title>
        <authorList>
            <person name="Kim W."/>
            <person name="Lee N."/>
            <person name="Cho B.-K."/>
        </authorList>
    </citation>
    <scope>NUCLEOTIDE SEQUENCE [LARGE SCALE GENOMIC DNA]</scope>
    <source>
        <strain evidence="3 4">ATCC 21018</strain>
    </source>
</reference>
<dbReference type="OrthoDB" id="5194739at2"/>
<evidence type="ECO:0000313" key="3">
    <source>
        <dbReference type="EMBL" id="QES57398.1"/>
    </source>
</evidence>
<dbReference type="Gene3D" id="1.10.287.1060">
    <property type="entry name" value="ESAT-6-like"/>
    <property type="match status" value="1"/>
</dbReference>
<evidence type="ECO:0000313" key="4">
    <source>
        <dbReference type="Proteomes" id="UP000324101"/>
    </source>
</evidence>
<dbReference type="EMBL" id="CP029189">
    <property type="protein sequence ID" value="QES57398.1"/>
    <property type="molecule type" value="Genomic_DNA"/>
</dbReference>
<sequence length="549" mass="59348">MTDWGGLLDKGLQKLDDGWEETKKVVGQGVDKATDGIGAGLEYVGADDWADKVEDWGDDVASGLGASVGEQQLGQSEQADELVHGKPVKIRESAKHLSDFQGAFDRVGQGMRALDSGHWKGQAADAFRKKFAMHPVDWLHASDACEAAAGALTRYAETVEWAQKQAQQAIDLYKAAVRAAKEAHEGYAAKVETYNAAAKAGRDPGPEPQKPVDVGKADGTRAHEILNEARRQRDEAAANVAKALDAALEHAPKEPSATDRALAGIADYYGGQAVELNHFVGGVVKGTAGLVNFARGLNPMDPYNLTHPAEYQQNLNMTLAGLVSTAAHPERIPGALIDSFKNDPSEGLGRLVPELLGTKGFGGARAGTRLALREGLEGAAGTGLRQADEWLTGGRRRPRQLLDDPAQTKWAEDAYADFMKSDRDVDSISGHTQGLARDNGSTGFTPEEIAAVKKHVFDTEHPIVDYETGGVVMRKFDADAEIADAWIRLRSGNGLPEDRLLLEHELAELTYLRENPGSTYQEAHRVANETHNWQESGPLDKREDIEGEW</sequence>
<evidence type="ECO:0000259" key="2">
    <source>
        <dbReference type="Pfam" id="PF21725"/>
    </source>
</evidence>
<accession>A0A5P2DTD4</accession>
<feature type="region of interest" description="Disordered" evidence="1">
    <location>
        <begin position="529"/>
        <end position="549"/>
    </location>
</feature>
<feature type="domain" description="Putative T7SS secretion signal" evidence="2">
    <location>
        <begin position="16"/>
        <end position="255"/>
    </location>
</feature>
<dbReference type="InterPro" id="IPR049082">
    <property type="entry name" value="T7SS_signal"/>
</dbReference>
<proteinExistence type="predicted"/>
<feature type="compositionally biased region" description="Basic and acidic residues" evidence="1">
    <location>
        <begin position="538"/>
        <end position="549"/>
    </location>
</feature>
<evidence type="ECO:0000256" key="1">
    <source>
        <dbReference type="SAM" id="MobiDB-lite"/>
    </source>
</evidence>
<protein>
    <recommendedName>
        <fullName evidence="2">Putative T7SS secretion signal domain-containing protein</fullName>
    </recommendedName>
</protein>
<gene>
    <name evidence="3" type="ORF">DEJ51_27120</name>
</gene>
<organism evidence="3 4">
    <name type="scientific">Streptomyces venezuelae</name>
    <dbReference type="NCBI Taxonomy" id="54571"/>
    <lineage>
        <taxon>Bacteria</taxon>
        <taxon>Bacillati</taxon>
        <taxon>Actinomycetota</taxon>
        <taxon>Actinomycetes</taxon>
        <taxon>Kitasatosporales</taxon>
        <taxon>Streptomycetaceae</taxon>
        <taxon>Streptomyces</taxon>
    </lineage>
</organism>